<dbReference type="SUPFAM" id="SSF54197">
    <property type="entry name" value="HIT-like"/>
    <property type="match status" value="1"/>
</dbReference>
<name>A0ABQ9HFI5_9NEOP</name>
<dbReference type="CDD" id="cd07380">
    <property type="entry name" value="MPP_CWF19_N"/>
    <property type="match status" value="1"/>
</dbReference>
<evidence type="ECO:0000259" key="2">
    <source>
        <dbReference type="Pfam" id="PF04677"/>
    </source>
</evidence>
<proteinExistence type="predicted"/>
<dbReference type="InterPro" id="IPR036265">
    <property type="entry name" value="HIT-like_sf"/>
</dbReference>
<evidence type="ECO:0000256" key="1">
    <source>
        <dbReference type="SAM" id="MobiDB-lite"/>
    </source>
</evidence>
<dbReference type="Pfam" id="PF04677">
    <property type="entry name" value="CwfJ_C_1"/>
    <property type="match status" value="1"/>
</dbReference>
<dbReference type="Gene3D" id="3.30.428.10">
    <property type="entry name" value="HIT-like"/>
    <property type="match status" value="1"/>
</dbReference>
<dbReference type="EMBL" id="JARBHB010000005">
    <property type="protein sequence ID" value="KAJ8883083.1"/>
    <property type="molecule type" value="Genomic_DNA"/>
</dbReference>
<dbReference type="Proteomes" id="UP001159363">
    <property type="component" value="Chromosome 4"/>
</dbReference>
<feature type="region of interest" description="Disordered" evidence="1">
    <location>
        <begin position="301"/>
        <end position="327"/>
    </location>
</feature>
<keyword evidence="4" id="KW-1185">Reference proteome</keyword>
<gene>
    <name evidence="3" type="ORF">PR048_014922</name>
</gene>
<reference evidence="3 4" key="1">
    <citation type="submission" date="2023-02" db="EMBL/GenBank/DDBJ databases">
        <title>LHISI_Scaffold_Assembly.</title>
        <authorList>
            <person name="Stuart O.P."/>
            <person name="Cleave R."/>
            <person name="Magrath M.J.L."/>
            <person name="Mikheyev A.S."/>
        </authorList>
    </citation>
    <scope>NUCLEOTIDE SEQUENCE [LARGE SCALE GENOMIC DNA]</scope>
    <source>
        <strain evidence="3">Daus_M_001</strain>
        <tissue evidence="3">Leg muscle</tissue>
    </source>
</reference>
<organism evidence="3 4">
    <name type="scientific">Dryococelus australis</name>
    <dbReference type="NCBI Taxonomy" id="614101"/>
    <lineage>
        <taxon>Eukaryota</taxon>
        <taxon>Metazoa</taxon>
        <taxon>Ecdysozoa</taxon>
        <taxon>Arthropoda</taxon>
        <taxon>Hexapoda</taxon>
        <taxon>Insecta</taxon>
        <taxon>Pterygota</taxon>
        <taxon>Neoptera</taxon>
        <taxon>Polyneoptera</taxon>
        <taxon>Phasmatodea</taxon>
        <taxon>Verophasmatodea</taxon>
        <taxon>Anareolatae</taxon>
        <taxon>Phasmatidae</taxon>
        <taxon>Eurycanthinae</taxon>
        <taxon>Dryococelus</taxon>
    </lineage>
</organism>
<dbReference type="InterPro" id="IPR040194">
    <property type="entry name" value="Cwf19-like"/>
</dbReference>
<comment type="caution">
    <text evidence="3">The sequence shown here is derived from an EMBL/GenBank/DDBJ whole genome shotgun (WGS) entry which is preliminary data.</text>
</comment>
<protein>
    <recommendedName>
        <fullName evidence="2">Cwf19-like C-terminal domain-containing protein</fullName>
    </recommendedName>
</protein>
<evidence type="ECO:0000313" key="4">
    <source>
        <dbReference type="Proteomes" id="UP001159363"/>
    </source>
</evidence>
<accession>A0ABQ9HFI5</accession>
<dbReference type="InterPro" id="IPR006768">
    <property type="entry name" value="Cwf19-like_C_dom-1"/>
</dbReference>
<sequence>MLERSRDLRNLNQAPSAYVYGVAFLVCGDVNGKFKTLFIKVERVNKKQGPFAFLLCVGNFFGDSADSWKPYHDGKLTVPITTYILGPRNPEKLKFFPDINGCELATNVSYLGKRGVMSTSSGLRVAYVSGIESDGKEHAEHLFTDADVTSVRDVSLRGKPNFRGVDILASSTWPKDIVHVNVDLQQTSYSWKLSWLANQIKPRYYFCPSSTVYYERPPYSNINSTGDTSVHATRFIAVAEVGNKSDQKWLYAASLEPIDKMLSMDLYQGTTDQTECPFSGNMLLQNLNKTQIEHTSQFFYDMNPPVEGDTRRKRPKNDDGGPARKQRPVFDQESCWFCLSSADVEKHLVISIGEEAYLALAKGGLVPDHLLILPVTHHQSLSDVPEAVTKEIKKYPSILQNIHHTEYNSNVILEANCLTYFCKMNVPPVAEAMKEVNPSIFVEYFFELKLRVEKLLMVTWYLSPSGMPTYFALCYCSPHSMHRTMWLPHPGHPRQTARQVRGVSTYSDWCGRSQLKDCILSCECCTLLLQEVSKKFVTLHQD</sequence>
<dbReference type="PANTHER" id="PTHR12072:SF4">
    <property type="entry name" value="CWF19-LIKE PROTEIN 1"/>
    <property type="match status" value="1"/>
</dbReference>
<evidence type="ECO:0000313" key="3">
    <source>
        <dbReference type="EMBL" id="KAJ8883083.1"/>
    </source>
</evidence>
<dbReference type="PANTHER" id="PTHR12072">
    <property type="entry name" value="CWF19, CELL CYCLE CONTROL PROTEIN"/>
    <property type="match status" value="1"/>
</dbReference>
<feature type="domain" description="Cwf19-like C-terminal" evidence="2">
    <location>
        <begin position="326"/>
        <end position="441"/>
    </location>
</feature>